<dbReference type="EMBL" id="DF933846">
    <property type="protein sequence ID" value="GAM43542.1"/>
    <property type="molecule type" value="Genomic_DNA"/>
</dbReference>
<keyword evidence="6" id="KW-0804">Transcription</keyword>
<dbReference type="GO" id="GO:2000234">
    <property type="term" value="P:positive regulation of rRNA processing"/>
    <property type="evidence" value="ECO:0007669"/>
    <property type="project" value="TreeGrafter"/>
</dbReference>
<proteinExistence type="predicted"/>
<evidence type="ECO:0000259" key="10">
    <source>
        <dbReference type="Pfam" id="PF23769"/>
    </source>
</evidence>
<feature type="region of interest" description="Disordered" evidence="9">
    <location>
        <begin position="1"/>
        <end position="29"/>
    </location>
</feature>
<keyword evidence="12" id="KW-1185">Reference proteome</keyword>
<evidence type="ECO:0000313" key="11">
    <source>
        <dbReference type="EMBL" id="GAM43542.1"/>
    </source>
</evidence>
<keyword evidence="4 8" id="KW-0853">WD repeat</keyword>
<dbReference type="Proteomes" id="UP000053095">
    <property type="component" value="Unassembled WGS sequence"/>
</dbReference>
<evidence type="ECO:0000313" key="12">
    <source>
        <dbReference type="Proteomes" id="UP000053095"/>
    </source>
</evidence>
<dbReference type="GO" id="GO:0006364">
    <property type="term" value="P:rRNA processing"/>
    <property type="evidence" value="ECO:0007669"/>
    <property type="project" value="UniProtKB-KW"/>
</dbReference>
<dbReference type="PROSITE" id="PS50082">
    <property type="entry name" value="WD_REPEATS_2"/>
    <property type="match status" value="1"/>
</dbReference>
<evidence type="ECO:0000256" key="9">
    <source>
        <dbReference type="SAM" id="MobiDB-lite"/>
    </source>
</evidence>
<sequence length="884" mass="96671">MSPTEKPVKRQRPADAGQDAKAGRSKRLKTDVVLHKGDAGVALSEKKNKKATEWSLDLMFRGNIFNTDPVFSIDEKYLFLSRGDAVQVYSMATQRPVKTLTMKDSSHVTGLQLVPSDPQHLYISTLSGKLIQWDWDAGREITTRGNFVKVSLFEIVPLKVQEEGKQRMAYFAVKSKGARYHIAVNTDWAQQKDSGETVVFDTANAITHFKVLQGGQFIVACARQQLMIGTLSPKSKERGVYDEYEWREYRLPVKQITCLDVRESQSAVLGQNTTTSIDIAVGDASGVILVHNDVLSSIGREGTSGLPLLQRLHWHREAVASLRWSRDGNYIISGGKESVLVFWQLDSGRRNFLPHLPSPIRSITLSSVGALYAVQLADRSITVISATELNSVATIDGLQLSSSLETLADTDERIVECSLGAGLPAILHPLQPEQLLLASPSGNSSSLTFLQTFNIQTGLQVSRQALARTNVTILNKGPEGTPILPPNVEFMELSGNGQWLATIDSWSPPKQDVEASLGLLLDDAQLQKRKEVFLKFWQWSEAQGIWELTTRVETPHLAASGEAVQILSLRARSDRSEFVTLGSDLTIKVWQPTARYTTSAKSQPRSNTMEHTWKHLTSVDLSYAGHDATTGTMTFSEDGSILAVGLKNAVYLIETRQWSVYTCRQVFSVDSIRSVEFQGRYLVILSEQSLAVWNVVDDVIQTPTESASSSSAASKNIALAVDSSTDTFAVVTKTLEANLPGQACRGTTHNIVVYSTSTMTLLSESGLEKTPIKFLADPNNGGYIAIDVAANLWRFSHPKQNIKALAVPTEGSEQQSSAAGAGLDNIFGRAGQKTSEQTRSSQQPTTSTLKLENLGGIFDRAPPFALPPATALFKDVISALVSSS</sequence>
<dbReference type="SUPFAM" id="SSF50978">
    <property type="entry name" value="WD40 repeat-like"/>
    <property type="match status" value="1"/>
</dbReference>
<evidence type="ECO:0000256" key="2">
    <source>
        <dbReference type="ARBA" id="ARBA00022517"/>
    </source>
</evidence>
<evidence type="ECO:0000256" key="1">
    <source>
        <dbReference type="ARBA" id="ARBA00004604"/>
    </source>
</evidence>
<reference evidence="12" key="1">
    <citation type="journal article" date="2015" name="Genome Announc.">
        <title>Draft genome sequence of Talaromyces cellulolyticus strain Y-94, a source of lignocellulosic biomass-degrading enzymes.</title>
        <authorList>
            <person name="Fujii T."/>
            <person name="Koike H."/>
            <person name="Sawayama S."/>
            <person name="Yano S."/>
            <person name="Inoue H."/>
        </authorList>
    </citation>
    <scope>NUCLEOTIDE SEQUENCE [LARGE SCALE GENOMIC DNA]</scope>
    <source>
        <strain evidence="12">Y-94</strain>
    </source>
</reference>
<dbReference type="GO" id="GO:0032040">
    <property type="term" value="C:small-subunit processome"/>
    <property type="evidence" value="ECO:0007669"/>
    <property type="project" value="InterPro"/>
</dbReference>
<evidence type="ECO:0000256" key="6">
    <source>
        <dbReference type="ARBA" id="ARBA00023163"/>
    </source>
</evidence>
<dbReference type="SMART" id="SM00320">
    <property type="entry name" value="WD40"/>
    <property type="match status" value="4"/>
</dbReference>
<feature type="domain" description="WD repeat-containing protein 75 second beta-propeller" evidence="10">
    <location>
        <begin position="526"/>
        <end position="700"/>
    </location>
</feature>
<organism evidence="11 12">
    <name type="scientific">Talaromyces pinophilus</name>
    <name type="common">Penicillium pinophilum</name>
    <dbReference type="NCBI Taxonomy" id="128442"/>
    <lineage>
        <taxon>Eukaryota</taxon>
        <taxon>Fungi</taxon>
        <taxon>Dikarya</taxon>
        <taxon>Ascomycota</taxon>
        <taxon>Pezizomycotina</taxon>
        <taxon>Eurotiomycetes</taxon>
        <taxon>Eurotiomycetidae</taxon>
        <taxon>Eurotiales</taxon>
        <taxon>Trichocomaceae</taxon>
        <taxon>Talaromyces</taxon>
        <taxon>Talaromyces sect. Talaromyces</taxon>
    </lineage>
</organism>
<dbReference type="PANTHER" id="PTHR44215:SF1">
    <property type="entry name" value="WD REPEAT-CONTAINING PROTEIN 75"/>
    <property type="match status" value="1"/>
</dbReference>
<dbReference type="GO" id="GO:0003723">
    <property type="term" value="F:RNA binding"/>
    <property type="evidence" value="ECO:0007669"/>
    <property type="project" value="InterPro"/>
</dbReference>
<accession>A0A0B8N5V3</accession>
<evidence type="ECO:0000256" key="4">
    <source>
        <dbReference type="ARBA" id="ARBA00022574"/>
    </source>
</evidence>
<gene>
    <name evidence="11" type="ORF">TCE0_050f18434</name>
</gene>
<evidence type="ECO:0000256" key="8">
    <source>
        <dbReference type="PROSITE-ProRule" id="PRU00221"/>
    </source>
</evidence>
<dbReference type="Pfam" id="PF23869">
    <property type="entry name" value="Beta-prop_WDR75_1st"/>
    <property type="match status" value="1"/>
</dbReference>
<evidence type="ECO:0000256" key="7">
    <source>
        <dbReference type="ARBA" id="ARBA00023242"/>
    </source>
</evidence>
<dbReference type="Gene3D" id="2.130.10.10">
    <property type="entry name" value="YVTN repeat-like/Quinoprotein amine dehydrogenase"/>
    <property type="match status" value="3"/>
</dbReference>
<evidence type="ECO:0000256" key="5">
    <source>
        <dbReference type="ARBA" id="ARBA00022737"/>
    </source>
</evidence>
<keyword evidence="5" id="KW-0677">Repeat</keyword>
<dbReference type="InterPro" id="IPR036322">
    <property type="entry name" value="WD40_repeat_dom_sf"/>
</dbReference>
<dbReference type="Pfam" id="PF23769">
    <property type="entry name" value="Beta-prop_WDR75_2nd"/>
    <property type="match status" value="1"/>
</dbReference>
<keyword evidence="2" id="KW-0690">Ribosome biogenesis</keyword>
<evidence type="ECO:0000256" key="3">
    <source>
        <dbReference type="ARBA" id="ARBA00022552"/>
    </source>
</evidence>
<dbReference type="InterPro" id="IPR001680">
    <property type="entry name" value="WD40_rpt"/>
</dbReference>
<protein>
    <recommendedName>
        <fullName evidence="10">WD repeat-containing protein 75 second beta-propeller domain-containing protein</fullName>
    </recommendedName>
</protein>
<dbReference type="PANTHER" id="PTHR44215">
    <property type="entry name" value="WD REPEAT-CONTAINING PROTEIN 75"/>
    <property type="match status" value="1"/>
</dbReference>
<dbReference type="AlphaFoldDB" id="A0A0B8N5V3"/>
<dbReference type="InterPro" id="IPR057644">
    <property type="entry name" value="Beta-prop_WDR75_2nd"/>
</dbReference>
<name>A0A0B8N5V3_TALPI</name>
<comment type="subcellular location">
    <subcellularLocation>
        <location evidence="1">Nucleus</location>
        <location evidence="1">Nucleolus</location>
    </subcellularLocation>
</comment>
<dbReference type="PROSITE" id="PS50294">
    <property type="entry name" value="WD_REPEATS_REGION"/>
    <property type="match status" value="1"/>
</dbReference>
<keyword evidence="3" id="KW-0698">rRNA processing</keyword>
<dbReference type="InterPro" id="IPR015943">
    <property type="entry name" value="WD40/YVTN_repeat-like_dom_sf"/>
</dbReference>
<feature type="repeat" description="WD" evidence="8">
    <location>
        <begin position="312"/>
        <end position="353"/>
    </location>
</feature>
<keyword evidence="7" id="KW-0539">Nucleus</keyword>
<dbReference type="InterPro" id="IPR053826">
    <property type="entry name" value="WDR75"/>
</dbReference>
<dbReference type="GO" id="GO:0045943">
    <property type="term" value="P:positive regulation of transcription by RNA polymerase I"/>
    <property type="evidence" value="ECO:0007669"/>
    <property type="project" value="InterPro"/>
</dbReference>